<dbReference type="Proteomes" id="UP000281094">
    <property type="component" value="Unassembled WGS sequence"/>
</dbReference>
<dbReference type="EMBL" id="RCWN01000001">
    <property type="protein sequence ID" value="RLQ87650.1"/>
    <property type="molecule type" value="Genomic_DNA"/>
</dbReference>
<keyword evidence="2" id="KW-1185">Reference proteome</keyword>
<protein>
    <submittedName>
        <fullName evidence="1">Uncharacterized protein</fullName>
    </submittedName>
</protein>
<organism evidence="1 2">
    <name type="scientific">Notoacmeibacter ruber</name>
    <dbReference type="NCBI Taxonomy" id="2670375"/>
    <lineage>
        <taxon>Bacteria</taxon>
        <taxon>Pseudomonadati</taxon>
        <taxon>Pseudomonadota</taxon>
        <taxon>Alphaproteobacteria</taxon>
        <taxon>Hyphomicrobiales</taxon>
        <taxon>Notoacmeibacteraceae</taxon>
        <taxon>Notoacmeibacter</taxon>
    </lineage>
</organism>
<accession>A0A3L7JAZ8</accession>
<name>A0A3L7JAZ8_9HYPH</name>
<evidence type="ECO:0000313" key="1">
    <source>
        <dbReference type="EMBL" id="RLQ87650.1"/>
    </source>
</evidence>
<sequence>MADRPPIAAFEGPVPCAGLFDSVCQEFERTDSIDSINRSLKKFLGEWPFGAYFLHHIVTDNGNPRQEAKSQGSL</sequence>
<comment type="caution">
    <text evidence="1">The sequence shown here is derived from an EMBL/GenBank/DDBJ whole genome shotgun (WGS) entry which is preliminary data.</text>
</comment>
<proteinExistence type="predicted"/>
<evidence type="ECO:0000313" key="2">
    <source>
        <dbReference type="Proteomes" id="UP000281094"/>
    </source>
</evidence>
<gene>
    <name evidence="1" type="ORF">D8780_04955</name>
</gene>
<reference evidence="1 2" key="1">
    <citation type="submission" date="2018-10" db="EMBL/GenBank/DDBJ databases">
        <title>Notoacmeibacter sp. M2BS9Y-3-1, whole genome shotgun sequence.</title>
        <authorList>
            <person name="Tuo L."/>
        </authorList>
    </citation>
    <scope>NUCLEOTIDE SEQUENCE [LARGE SCALE GENOMIC DNA]</scope>
    <source>
        <strain evidence="1 2">M2BS9Y-3-1</strain>
    </source>
</reference>
<dbReference type="AlphaFoldDB" id="A0A3L7JAZ8"/>